<dbReference type="PANTHER" id="PTHR30065">
    <property type="entry name" value="FLAGELLAR BIOSYNTHETIC PROTEIN FLIR"/>
    <property type="match status" value="1"/>
</dbReference>
<keyword evidence="10" id="KW-1185">Reference proteome</keyword>
<keyword evidence="3" id="KW-1003">Cell membrane</keyword>
<dbReference type="PANTHER" id="PTHR30065:SF1">
    <property type="entry name" value="SURFACE PRESENTATION OF ANTIGENS PROTEIN SPAR"/>
    <property type="match status" value="1"/>
</dbReference>
<dbReference type="EMBL" id="CP134880">
    <property type="protein sequence ID" value="WNM27419.1"/>
    <property type="molecule type" value="Genomic_DNA"/>
</dbReference>
<evidence type="ECO:0000256" key="3">
    <source>
        <dbReference type="ARBA" id="ARBA00022475"/>
    </source>
</evidence>
<comment type="subcellular location">
    <subcellularLocation>
        <location evidence="1">Cell membrane</location>
        <topology evidence="1">Multi-pass membrane protein</topology>
    </subcellularLocation>
</comment>
<dbReference type="GO" id="GO:0006605">
    <property type="term" value="P:protein targeting"/>
    <property type="evidence" value="ECO:0007669"/>
    <property type="project" value="InterPro"/>
</dbReference>
<proteinExistence type="inferred from homology"/>
<dbReference type="GO" id="GO:0005886">
    <property type="term" value="C:plasma membrane"/>
    <property type="evidence" value="ECO:0007669"/>
    <property type="project" value="UniProtKB-SubCell"/>
</dbReference>
<evidence type="ECO:0000256" key="6">
    <source>
        <dbReference type="ARBA" id="ARBA00023136"/>
    </source>
</evidence>
<protein>
    <submittedName>
        <fullName evidence="9">Flagellar biosynthetic protein FliR</fullName>
    </submittedName>
</protein>
<evidence type="ECO:0000256" key="5">
    <source>
        <dbReference type="ARBA" id="ARBA00022989"/>
    </source>
</evidence>
<feature type="transmembrane region" description="Helical" evidence="7">
    <location>
        <begin position="75"/>
        <end position="97"/>
    </location>
</feature>
<gene>
    <name evidence="8" type="ORF">RN606_14600</name>
    <name evidence="9" type="ORF">RN607_14655</name>
</gene>
<name>A0AA96JG01_9MICO</name>
<feature type="transmembrane region" description="Helical" evidence="7">
    <location>
        <begin position="6"/>
        <end position="26"/>
    </location>
</feature>
<dbReference type="RefSeq" id="WP_313498487.1">
    <property type="nucleotide sequence ID" value="NZ_CP134879.1"/>
</dbReference>
<dbReference type="AlphaFoldDB" id="A0AA96JG01"/>
<keyword evidence="6 7" id="KW-0472">Membrane</keyword>
<feature type="transmembrane region" description="Helical" evidence="7">
    <location>
        <begin position="215"/>
        <end position="241"/>
    </location>
</feature>
<comment type="similarity">
    <text evidence="2">Belongs to the FliR/MopE/SpaR family.</text>
</comment>
<dbReference type="Pfam" id="PF01311">
    <property type="entry name" value="Bac_export_1"/>
    <property type="match status" value="1"/>
</dbReference>
<evidence type="ECO:0000256" key="7">
    <source>
        <dbReference type="SAM" id="Phobius"/>
    </source>
</evidence>
<dbReference type="EMBL" id="CP134879">
    <property type="protein sequence ID" value="WNM24568.1"/>
    <property type="molecule type" value="Genomic_DNA"/>
</dbReference>
<evidence type="ECO:0000313" key="8">
    <source>
        <dbReference type="EMBL" id="WNM24568.1"/>
    </source>
</evidence>
<keyword evidence="9" id="KW-0966">Cell projection</keyword>
<dbReference type="KEGG" id="dcp:RN607_14655"/>
<evidence type="ECO:0000256" key="2">
    <source>
        <dbReference type="ARBA" id="ARBA00009772"/>
    </source>
</evidence>
<evidence type="ECO:0000313" key="10">
    <source>
        <dbReference type="Proteomes" id="UP001304125"/>
    </source>
</evidence>
<dbReference type="Proteomes" id="UP001304125">
    <property type="component" value="Chromosome"/>
</dbReference>
<dbReference type="InterPro" id="IPR002010">
    <property type="entry name" value="T3SS_IM_R"/>
</dbReference>
<evidence type="ECO:0000313" key="9">
    <source>
        <dbReference type="EMBL" id="WNM27419.1"/>
    </source>
</evidence>
<dbReference type="PRINTS" id="PR00953">
    <property type="entry name" value="TYPE3IMRPROT"/>
</dbReference>
<reference evidence="9 10" key="1">
    <citation type="submission" date="2023-09" db="EMBL/GenBank/DDBJ databases">
        <title>Demequina sp. a novel bacteria isolated from Capsicum annuum.</title>
        <authorList>
            <person name="Humaira Z."/>
            <person name="Lee J."/>
            <person name="Cho D."/>
        </authorList>
    </citation>
    <scope>NUCLEOTIDE SEQUENCE</scope>
    <source>
        <strain evidence="8 10">OYTSA14</strain>
        <strain evidence="9">PMTSA13</strain>
    </source>
</reference>
<keyword evidence="9" id="KW-0282">Flagellum</keyword>
<keyword evidence="9" id="KW-0969">Cilium</keyword>
<organism evidence="9">
    <name type="scientific">Demequina capsici</name>
    <dbReference type="NCBI Taxonomy" id="3075620"/>
    <lineage>
        <taxon>Bacteria</taxon>
        <taxon>Bacillati</taxon>
        <taxon>Actinomycetota</taxon>
        <taxon>Actinomycetes</taxon>
        <taxon>Micrococcales</taxon>
        <taxon>Demequinaceae</taxon>
        <taxon>Demequina</taxon>
    </lineage>
</organism>
<sequence>MEMALDLAFVETLMLAGVRLVAFLVVSPPFNVQQFPGSVKVAMGLGIALAAMPRVTAATDQTPGALLTSSGPGPLLSALVLQAFIGLALGFLVRLVFAAVQTAGSFIDVFGGFQMASAYDPMEGQQSTVFSKFYATTALALLFASDGYQLVIAGIVRSFEVLPLGVAPSLAAMADLMTHGLSQLMVAALQIAGPLIVVLFLADVGLGLLTRVAPALNAFALGFPLKILLTLTLGSVAFLALPHVISSLTEQAVGLIVGGGR</sequence>
<accession>A0AA96JG01</accession>
<dbReference type="Proteomes" id="UP001303408">
    <property type="component" value="Chromosome"/>
</dbReference>
<keyword evidence="4 7" id="KW-0812">Transmembrane</keyword>
<keyword evidence="5 7" id="KW-1133">Transmembrane helix</keyword>
<evidence type="ECO:0000256" key="1">
    <source>
        <dbReference type="ARBA" id="ARBA00004651"/>
    </source>
</evidence>
<evidence type="ECO:0000256" key="4">
    <source>
        <dbReference type="ARBA" id="ARBA00022692"/>
    </source>
</evidence>
<accession>A0AA96J811</accession>
<feature type="transmembrane region" description="Helical" evidence="7">
    <location>
        <begin position="184"/>
        <end position="209"/>
    </location>
</feature>